<evidence type="ECO:0000259" key="11">
    <source>
        <dbReference type="Pfam" id="PF01512"/>
    </source>
</evidence>
<dbReference type="InterPro" id="IPR011538">
    <property type="entry name" value="Nuo51_FMN-bd"/>
</dbReference>
<feature type="domain" description="NADH-ubiquinone oxidoreductase 51kDa subunit iron-sulphur binding" evidence="12">
    <location>
        <begin position="292"/>
        <end position="374"/>
    </location>
</feature>
<comment type="cofactor">
    <cofactor evidence="2">
        <name>[4Fe-4S] cluster</name>
        <dbReference type="ChEBI" id="CHEBI:49883"/>
    </cofactor>
</comment>
<evidence type="ECO:0000256" key="1">
    <source>
        <dbReference type="ARBA" id="ARBA00001917"/>
    </source>
</evidence>
<keyword evidence="4" id="KW-0004">4Fe-4S</keyword>
<dbReference type="SUPFAM" id="SSF142019">
    <property type="entry name" value="Nqo1 FMN-binding domain-like"/>
    <property type="match status" value="1"/>
</dbReference>
<dbReference type="RefSeq" id="WP_208262896.1">
    <property type="nucleotide sequence ID" value="NZ_JAGEOJ010000028.1"/>
</dbReference>
<keyword evidence="7" id="KW-0479">Metal-binding</keyword>
<dbReference type="EMBL" id="JAGEOJ010000028">
    <property type="protein sequence ID" value="MBO2454666.1"/>
    <property type="molecule type" value="Genomic_DNA"/>
</dbReference>
<dbReference type="Gene3D" id="3.10.20.600">
    <property type="match status" value="1"/>
</dbReference>
<evidence type="ECO:0000256" key="5">
    <source>
        <dbReference type="ARBA" id="ARBA00022630"/>
    </source>
</evidence>
<keyword evidence="6" id="KW-0288">FMN</keyword>
<dbReference type="Gene3D" id="3.40.50.11540">
    <property type="entry name" value="NADH-ubiquinone oxidoreductase 51kDa subunit"/>
    <property type="match status" value="2"/>
</dbReference>
<dbReference type="Pfam" id="PF01512">
    <property type="entry name" value="Complex1_51K"/>
    <property type="match status" value="1"/>
</dbReference>
<gene>
    <name evidence="13" type="ORF">J4573_46790</name>
</gene>
<evidence type="ECO:0000256" key="3">
    <source>
        <dbReference type="ARBA" id="ARBA00007523"/>
    </source>
</evidence>
<dbReference type="GO" id="GO:0046872">
    <property type="term" value="F:metal ion binding"/>
    <property type="evidence" value="ECO:0007669"/>
    <property type="project" value="UniProtKB-KW"/>
</dbReference>
<dbReference type="PANTHER" id="PTHR11780">
    <property type="entry name" value="NADH-UBIQUINONE OXIDOREDUCTASE FLAVOPROTEIN 1 NDUFV1"/>
    <property type="match status" value="1"/>
</dbReference>
<evidence type="ECO:0000259" key="12">
    <source>
        <dbReference type="Pfam" id="PF10589"/>
    </source>
</evidence>
<dbReference type="InterPro" id="IPR050837">
    <property type="entry name" value="ComplexI_51kDa_subunit"/>
</dbReference>
<dbReference type="Pfam" id="PF10589">
    <property type="entry name" value="NADH_4Fe-4S"/>
    <property type="match status" value="1"/>
</dbReference>
<evidence type="ECO:0000256" key="8">
    <source>
        <dbReference type="ARBA" id="ARBA00023004"/>
    </source>
</evidence>
<keyword evidence="9" id="KW-0411">Iron-sulfur</keyword>
<evidence type="ECO:0000256" key="10">
    <source>
        <dbReference type="SAM" id="MobiDB-lite"/>
    </source>
</evidence>
<dbReference type="SUPFAM" id="SSF142984">
    <property type="entry name" value="Nqo1 middle domain-like"/>
    <property type="match status" value="1"/>
</dbReference>
<dbReference type="PANTHER" id="PTHR11780:SF10">
    <property type="entry name" value="NADH DEHYDROGENASE [UBIQUINONE] FLAVOPROTEIN 1, MITOCHONDRIAL"/>
    <property type="match status" value="1"/>
</dbReference>
<organism evidence="13 14">
    <name type="scientific">Actinomadura barringtoniae</name>
    <dbReference type="NCBI Taxonomy" id="1427535"/>
    <lineage>
        <taxon>Bacteria</taxon>
        <taxon>Bacillati</taxon>
        <taxon>Actinomycetota</taxon>
        <taxon>Actinomycetes</taxon>
        <taxon>Streptosporangiales</taxon>
        <taxon>Thermomonosporaceae</taxon>
        <taxon>Actinomadura</taxon>
    </lineage>
</organism>
<evidence type="ECO:0000256" key="9">
    <source>
        <dbReference type="ARBA" id="ARBA00023014"/>
    </source>
</evidence>
<accession>A0A939PTU9</accession>
<comment type="caution">
    <text evidence="13">The sequence shown here is derived from an EMBL/GenBank/DDBJ whole genome shotgun (WGS) entry which is preliminary data.</text>
</comment>
<evidence type="ECO:0000256" key="6">
    <source>
        <dbReference type="ARBA" id="ARBA00022643"/>
    </source>
</evidence>
<proteinExistence type="inferred from homology"/>
<evidence type="ECO:0000313" key="13">
    <source>
        <dbReference type="EMBL" id="MBO2454666.1"/>
    </source>
</evidence>
<name>A0A939PTU9_9ACTN</name>
<comment type="cofactor">
    <cofactor evidence="1">
        <name>FMN</name>
        <dbReference type="ChEBI" id="CHEBI:58210"/>
    </cofactor>
</comment>
<evidence type="ECO:0000256" key="7">
    <source>
        <dbReference type="ARBA" id="ARBA00022723"/>
    </source>
</evidence>
<dbReference type="Proteomes" id="UP000669179">
    <property type="component" value="Unassembled WGS sequence"/>
</dbReference>
<evidence type="ECO:0000256" key="2">
    <source>
        <dbReference type="ARBA" id="ARBA00001966"/>
    </source>
</evidence>
<dbReference type="SUPFAM" id="SSF140490">
    <property type="entry name" value="Nqo1C-terminal domain-like"/>
    <property type="match status" value="1"/>
</dbReference>
<evidence type="ECO:0000313" key="14">
    <source>
        <dbReference type="Proteomes" id="UP000669179"/>
    </source>
</evidence>
<feature type="domain" description="NADH-ubiquinone oxidoreductase 51kDa subunit FMN-binding" evidence="11">
    <location>
        <begin position="36"/>
        <end position="181"/>
    </location>
</feature>
<dbReference type="InterPro" id="IPR037225">
    <property type="entry name" value="Nuo51_FMN-bd_sf"/>
</dbReference>
<sequence>MTVTANNMRLLDTTTPSPQDGPVARPGELGPLVEEIAEAGLRGRGGGWFPTARKLAAVAGASSRSRPPVVVVNAMEGEPLSAKDARLLAHAPRLVVEGALAAARTIGAHRVILAVPEGTPVPPGLDVEVREGPRRFLSGQETALVNWLNGGSAVPTSTVPYRKGVGGRATLVSNAETFAHLALIARYGARWFRSEGTAEAPGTTLISLSVGDGPPMVLEVPVGTPVSEILHAGGVSFPPDAVLFGGFGGAWLNGAHAWSLPLSPGPLAAAGAAMGAGIVAVPPPGRRGLDQTASIVEWMAAQGAHQCGPCTFGLPAVAADLRELADRPGTADARAALVRLRRRLGLLPGRGGCAHPDGVARLVGSALEVFGRELTR</sequence>
<keyword evidence="5" id="KW-0285">Flavoprotein</keyword>
<dbReference type="InterPro" id="IPR037207">
    <property type="entry name" value="Nuop51_4Fe4S-bd_sf"/>
</dbReference>
<dbReference type="InterPro" id="IPR019575">
    <property type="entry name" value="Nuop51_4Fe4S-bd"/>
</dbReference>
<keyword evidence="14" id="KW-1185">Reference proteome</keyword>
<reference evidence="13" key="1">
    <citation type="submission" date="2021-03" db="EMBL/GenBank/DDBJ databases">
        <authorList>
            <person name="Kanchanasin P."/>
            <person name="Saeng-In P."/>
            <person name="Phongsopitanun W."/>
            <person name="Yuki M."/>
            <person name="Kudo T."/>
            <person name="Ohkuma M."/>
            <person name="Tanasupawat S."/>
        </authorList>
    </citation>
    <scope>NUCLEOTIDE SEQUENCE</scope>
    <source>
        <strain evidence="13">GKU 128</strain>
    </source>
</reference>
<feature type="region of interest" description="Disordered" evidence="10">
    <location>
        <begin position="1"/>
        <end position="27"/>
    </location>
</feature>
<comment type="similarity">
    <text evidence="3">Belongs to the complex I 51 kDa subunit family.</text>
</comment>
<dbReference type="GO" id="GO:0051539">
    <property type="term" value="F:4 iron, 4 sulfur cluster binding"/>
    <property type="evidence" value="ECO:0007669"/>
    <property type="project" value="UniProtKB-KW"/>
</dbReference>
<dbReference type="AlphaFoldDB" id="A0A939PTU9"/>
<feature type="compositionally biased region" description="Polar residues" evidence="10">
    <location>
        <begin position="1"/>
        <end position="18"/>
    </location>
</feature>
<evidence type="ECO:0000256" key="4">
    <source>
        <dbReference type="ARBA" id="ARBA00022485"/>
    </source>
</evidence>
<protein>
    <submittedName>
        <fullName evidence="13">NADH-quinone oxidoreductase subunit I</fullName>
    </submittedName>
</protein>
<keyword evidence="8" id="KW-0408">Iron</keyword>